<evidence type="ECO:0000256" key="4">
    <source>
        <dbReference type="ARBA" id="ARBA00022839"/>
    </source>
</evidence>
<protein>
    <recommendedName>
        <fullName evidence="6">SWIM-type domain-containing protein</fullName>
    </recommendedName>
</protein>
<keyword evidence="5" id="KW-0863">Zinc-finger</keyword>
<dbReference type="PROSITE" id="PS50966">
    <property type="entry name" value="ZF_SWIM"/>
    <property type="match status" value="1"/>
</dbReference>
<proteinExistence type="predicted"/>
<evidence type="ECO:0000313" key="7">
    <source>
        <dbReference type="EnsemblMetazoa" id="G6349.1:cds"/>
    </source>
</evidence>
<dbReference type="GO" id="GO:0004527">
    <property type="term" value="F:exonuclease activity"/>
    <property type="evidence" value="ECO:0007669"/>
    <property type="project" value="UniProtKB-KW"/>
</dbReference>
<organism evidence="7 8">
    <name type="scientific">Magallana gigas</name>
    <name type="common">Pacific oyster</name>
    <name type="synonym">Crassostrea gigas</name>
    <dbReference type="NCBI Taxonomy" id="29159"/>
    <lineage>
        <taxon>Eukaryota</taxon>
        <taxon>Metazoa</taxon>
        <taxon>Spiralia</taxon>
        <taxon>Lophotrochozoa</taxon>
        <taxon>Mollusca</taxon>
        <taxon>Bivalvia</taxon>
        <taxon>Autobranchia</taxon>
        <taxon>Pteriomorphia</taxon>
        <taxon>Ostreida</taxon>
        <taxon>Ostreoidea</taxon>
        <taxon>Ostreidae</taxon>
        <taxon>Magallana</taxon>
    </lineage>
</organism>
<dbReference type="InterPro" id="IPR007527">
    <property type="entry name" value="Znf_SWIM"/>
</dbReference>
<keyword evidence="4" id="KW-0269">Exonuclease</keyword>
<evidence type="ECO:0000256" key="5">
    <source>
        <dbReference type="PROSITE-ProRule" id="PRU00325"/>
    </source>
</evidence>
<reference evidence="7" key="1">
    <citation type="submission" date="2022-08" db="UniProtKB">
        <authorList>
            <consortium name="EnsemblMetazoa"/>
        </authorList>
    </citation>
    <scope>IDENTIFICATION</scope>
    <source>
        <strain evidence="7">05x7-T-G4-1.051#20</strain>
    </source>
</reference>
<evidence type="ECO:0000313" key="8">
    <source>
        <dbReference type="Proteomes" id="UP000005408"/>
    </source>
</evidence>
<sequence>MNSIISSTGSLPLSPKTTVEDVLNFTKTEIQNYLRLNHLKISGSKLTLAQRVVDSILSRCEQNNSTEQLAAEEHVGVPLFLCADNIPNISDLKSGWSGESCSYPKVTINDIEKYLLYSSHRTEDPGKMQCYRQYIRGLNFYKEGYIHKIMINEISDTCQMCYIRSKCYPSMHRGVYEQWLLVSKEEPFQVVKANCTCPAGCGEGCTHIAGLLFAPEGRPSIDELEDMPCTSKPCQWNQPMKTENMSVSDFHSFVSSCNKSIKDEIEVRSQGQHDNPLWVAARTGRVTASMFHDIKTKKDTTKPDNIVHKVLGESISFDNSAVAWGRKQEPIAKKRYNAYKKLKEVQFDSVFWESLLQKLSEFYVSEMVPKICS</sequence>
<dbReference type="PANTHER" id="PTHR47526">
    <property type="entry name" value="ATP-DEPENDENT DNA HELICASE"/>
    <property type="match status" value="1"/>
</dbReference>
<dbReference type="Gene3D" id="3.90.320.10">
    <property type="match status" value="1"/>
</dbReference>
<feature type="domain" description="SWIM-type" evidence="6">
    <location>
        <begin position="180"/>
        <end position="216"/>
    </location>
</feature>
<dbReference type="GO" id="GO:0006281">
    <property type="term" value="P:DNA repair"/>
    <property type="evidence" value="ECO:0007669"/>
    <property type="project" value="UniProtKB-ARBA"/>
</dbReference>
<dbReference type="EnsemblMetazoa" id="G6349.1">
    <property type="protein sequence ID" value="G6349.1:cds"/>
    <property type="gene ID" value="G6349"/>
</dbReference>
<keyword evidence="1" id="KW-0540">Nuclease</keyword>
<keyword evidence="8" id="KW-1185">Reference proteome</keyword>
<evidence type="ECO:0000259" key="6">
    <source>
        <dbReference type="PROSITE" id="PS50966"/>
    </source>
</evidence>
<keyword evidence="2" id="KW-0255">Endonuclease</keyword>
<keyword evidence="5" id="KW-0862">Zinc</keyword>
<dbReference type="SUPFAM" id="SSF52980">
    <property type="entry name" value="Restriction endonuclease-like"/>
    <property type="match status" value="1"/>
</dbReference>
<dbReference type="InterPro" id="IPR011335">
    <property type="entry name" value="Restrct_endonuc-II-like"/>
</dbReference>
<evidence type="ECO:0000256" key="3">
    <source>
        <dbReference type="ARBA" id="ARBA00022801"/>
    </source>
</evidence>
<dbReference type="InterPro" id="IPR034720">
    <property type="entry name" value="Viral_alk_exo"/>
</dbReference>
<dbReference type="GO" id="GO:0004519">
    <property type="term" value="F:endonuclease activity"/>
    <property type="evidence" value="ECO:0007669"/>
    <property type="project" value="UniProtKB-KW"/>
</dbReference>
<dbReference type="InterPro" id="IPR011604">
    <property type="entry name" value="PDDEXK-like_dom_sf"/>
</dbReference>
<name>A0A8W8NLW3_MAGGI</name>
<dbReference type="Pfam" id="PF01771">
    <property type="entry name" value="Viral_alk_exo"/>
    <property type="match status" value="1"/>
</dbReference>
<dbReference type="GO" id="GO:0008270">
    <property type="term" value="F:zinc ion binding"/>
    <property type="evidence" value="ECO:0007669"/>
    <property type="project" value="UniProtKB-KW"/>
</dbReference>
<keyword evidence="5" id="KW-0479">Metal-binding</keyword>
<dbReference type="Proteomes" id="UP000005408">
    <property type="component" value="Unassembled WGS sequence"/>
</dbReference>
<accession>A0A8W8NLW3</accession>
<evidence type="ECO:0000256" key="2">
    <source>
        <dbReference type="ARBA" id="ARBA00022759"/>
    </source>
</evidence>
<evidence type="ECO:0000256" key="1">
    <source>
        <dbReference type="ARBA" id="ARBA00022722"/>
    </source>
</evidence>
<keyword evidence="3" id="KW-0378">Hydrolase</keyword>
<dbReference type="AlphaFoldDB" id="A0A8W8NLW3"/>
<dbReference type="PANTHER" id="PTHR47526:SF3">
    <property type="entry name" value="PHD-TYPE DOMAIN-CONTAINING PROTEIN"/>
    <property type="match status" value="1"/>
</dbReference>